<dbReference type="RefSeq" id="WP_269264737.1">
    <property type="nucleotide sequence ID" value="NZ_CP098248.1"/>
</dbReference>
<dbReference type="InterPro" id="IPR013762">
    <property type="entry name" value="Integrase-like_cat_sf"/>
</dbReference>
<evidence type="ECO:0000313" key="7">
    <source>
        <dbReference type="EMBL" id="WAV97268.1"/>
    </source>
</evidence>
<dbReference type="EMBL" id="CP098248">
    <property type="protein sequence ID" value="WAV97268.1"/>
    <property type="molecule type" value="Genomic_DNA"/>
</dbReference>
<reference evidence="7" key="1">
    <citation type="journal article" date="2022" name="Front. Microbiol.">
        <title>New perspectives on an old grouping: The genomic and phenotypic variability of Oxalobacter formigenes and the implications for calcium oxalate stone prevention.</title>
        <authorList>
            <person name="Chmiel J.A."/>
            <person name="Carr C."/>
            <person name="Stuivenberg G.A."/>
            <person name="Venema R."/>
            <person name="Chanyi R.M."/>
            <person name="Al K.F."/>
            <person name="Giguere D."/>
            <person name="Say H."/>
            <person name="Akouris P.P."/>
            <person name="Dominguez Romero S.A."/>
            <person name="Kwong A."/>
            <person name="Tai V."/>
            <person name="Koval S.F."/>
            <person name="Razvi H."/>
            <person name="Bjazevic J."/>
            <person name="Burton J.P."/>
        </authorList>
    </citation>
    <scope>NUCLEOTIDE SEQUENCE</scope>
    <source>
        <strain evidence="7">HOxNP-1</strain>
    </source>
</reference>
<feature type="domain" description="Tyr recombinase" evidence="6">
    <location>
        <begin position="222"/>
        <end position="401"/>
    </location>
</feature>
<dbReference type="CDD" id="cd00801">
    <property type="entry name" value="INT_P4_C"/>
    <property type="match status" value="1"/>
</dbReference>
<evidence type="ECO:0000256" key="2">
    <source>
        <dbReference type="ARBA" id="ARBA00022908"/>
    </source>
</evidence>
<dbReference type="InterPro" id="IPR050808">
    <property type="entry name" value="Phage_Integrase"/>
</dbReference>
<dbReference type="PROSITE" id="PS51898">
    <property type="entry name" value="TYR_RECOMBINASE"/>
    <property type="match status" value="1"/>
</dbReference>
<dbReference type="Gene3D" id="3.30.160.390">
    <property type="entry name" value="Integrase, DNA-binding domain"/>
    <property type="match status" value="1"/>
</dbReference>
<dbReference type="SUPFAM" id="SSF56349">
    <property type="entry name" value="DNA breaking-rejoining enzymes"/>
    <property type="match status" value="1"/>
</dbReference>
<sequence length="420" mass="47721">MPKISKPLSDRQINNAKPKGKDYSLPDGGGLGLLVTGRGSKFWRMRTRINGKPVVFSFGEYPYVSLEQARRQRDEVKTLIAQRIDPREAWKAQQDADKAAEEARVIQDNRTFEKLARRLYASKAGRTTDDYRNTMLRQFELHLFPAIGEKNIADIEGKELFDLFSGIAGKMNAMGKPMTYMAKKLCQWTAEVYDLANVENSSFALNNPCRSIIRFLPKHETEHMRRIRFSELPDFIRALQAYGGHVLTRAAIWMMLYTGVRQTSIRNAQWSDFDMRGAVWNRKPEKTDRAIHELPLPKQAVKMLETIRSFSEGKANLVFPSVYASQLKMSEAAVGQAIERMGFAMTGHGLRGVVSTGLNELGFSPRLVEVQLGHKKGDAIEAAYNDAKHLKDRRKMMQVWADYLEGLKTGNVVKMKRDVA</sequence>
<dbReference type="InterPro" id="IPR002104">
    <property type="entry name" value="Integrase_catalytic"/>
</dbReference>
<dbReference type="Pfam" id="PF13356">
    <property type="entry name" value="Arm-DNA-bind_3"/>
    <property type="match status" value="1"/>
</dbReference>
<dbReference type="Proteomes" id="UP001164794">
    <property type="component" value="Chromosome"/>
</dbReference>
<keyword evidence="2" id="KW-0229">DNA integration</keyword>
<feature type="region of interest" description="Disordered" evidence="5">
    <location>
        <begin position="1"/>
        <end position="24"/>
    </location>
</feature>
<dbReference type="PANTHER" id="PTHR30629:SF2">
    <property type="entry name" value="PROPHAGE INTEGRASE INTS-RELATED"/>
    <property type="match status" value="1"/>
</dbReference>
<dbReference type="InterPro" id="IPR053876">
    <property type="entry name" value="Phage_int_M"/>
</dbReference>
<evidence type="ECO:0000256" key="3">
    <source>
        <dbReference type="ARBA" id="ARBA00023125"/>
    </source>
</evidence>
<comment type="similarity">
    <text evidence="1">Belongs to the 'phage' integrase family.</text>
</comment>
<evidence type="ECO:0000256" key="1">
    <source>
        <dbReference type="ARBA" id="ARBA00008857"/>
    </source>
</evidence>
<keyword evidence="4" id="KW-0233">DNA recombination</keyword>
<dbReference type="Gene3D" id="1.10.443.10">
    <property type="entry name" value="Intergrase catalytic core"/>
    <property type="match status" value="1"/>
</dbReference>
<accession>A0ABY7JI26</accession>
<evidence type="ECO:0000313" key="8">
    <source>
        <dbReference type="Proteomes" id="UP001164794"/>
    </source>
</evidence>
<dbReference type="InterPro" id="IPR011010">
    <property type="entry name" value="DNA_brk_join_enz"/>
</dbReference>
<dbReference type="Gene3D" id="1.10.150.130">
    <property type="match status" value="1"/>
</dbReference>
<gene>
    <name evidence="7" type="ORF">NB645_00455</name>
</gene>
<evidence type="ECO:0000256" key="4">
    <source>
        <dbReference type="ARBA" id="ARBA00023172"/>
    </source>
</evidence>
<dbReference type="GO" id="GO:0003677">
    <property type="term" value="F:DNA binding"/>
    <property type="evidence" value="ECO:0007669"/>
    <property type="project" value="UniProtKB-KW"/>
</dbReference>
<dbReference type="Pfam" id="PF22022">
    <property type="entry name" value="Phage_int_M"/>
    <property type="match status" value="1"/>
</dbReference>
<keyword evidence="3 7" id="KW-0238">DNA-binding</keyword>
<evidence type="ECO:0000256" key="5">
    <source>
        <dbReference type="SAM" id="MobiDB-lite"/>
    </source>
</evidence>
<dbReference type="InterPro" id="IPR038488">
    <property type="entry name" value="Integrase_DNA-bd_sf"/>
</dbReference>
<proteinExistence type="inferred from homology"/>
<evidence type="ECO:0000259" key="6">
    <source>
        <dbReference type="PROSITE" id="PS51898"/>
    </source>
</evidence>
<dbReference type="Pfam" id="PF00589">
    <property type="entry name" value="Phage_integrase"/>
    <property type="match status" value="1"/>
</dbReference>
<name>A0ABY7JI26_9BURK</name>
<protein>
    <submittedName>
        <fullName evidence="7">Integrase arm-type DNA-binding domain-containing protein</fullName>
    </submittedName>
</protein>
<dbReference type="InterPro" id="IPR010998">
    <property type="entry name" value="Integrase_recombinase_N"/>
</dbReference>
<dbReference type="PANTHER" id="PTHR30629">
    <property type="entry name" value="PROPHAGE INTEGRASE"/>
    <property type="match status" value="1"/>
</dbReference>
<organism evidence="7 8">
    <name type="scientific">Oxalobacter aliiformigenes</name>
    <dbReference type="NCBI Taxonomy" id="2946593"/>
    <lineage>
        <taxon>Bacteria</taxon>
        <taxon>Pseudomonadati</taxon>
        <taxon>Pseudomonadota</taxon>
        <taxon>Betaproteobacteria</taxon>
        <taxon>Burkholderiales</taxon>
        <taxon>Oxalobacteraceae</taxon>
        <taxon>Oxalobacter</taxon>
    </lineage>
</organism>
<keyword evidence="8" id="KW-1185">Reference proteome</keyword>
<dbReference type="InterPro" id="IPR025166">
    <property type="entry name" value="Integrase_DNA_bind_dom"/>
</dbReference>